<dbReference type="AlphaFoldDB" id="A0A7C4ETX0"/>
<name>A0A7C4ETX0_9BACT</name>
<proteinExistence type="predicted"/>
<accession>A0A7C4ETX0</accession>
<protein>
    <submittedName>
        <fullName evidence="1">Uncharacterized protein</fullName>
    </submittedName>
</protein>
<dbReference type="EMBL" id="DTGT01000432">
    <property type="protein sequence ID" value="HGH62249.1"/>
    <property type="molecule type" value="Genomic_DNA"/>
</dbReference>
<evidence type="ECO:0000313" key="1">
    <source>
        <dbReference type="EMBL" id="HGH62249.1"/>
    </source>
</evidence>
<reference evidence="1" key="1">
    <citation type="journal article" date="2020" name="mSystems">
        <title>Genome- and Community-Level Interaction Insights into Carbon Utilization and Element Cycling Functions of Hydrothermarchaeota in Hydrothermal Sediment.</title>
        <authorList>
            <person name="Zhou Z."/>
            <person name="Liu Y."/>
            <person name="Xu W."/>
            <person name="Pan J."/>
            <person name="Luo Z.H."/>
            <person name="Li M."/>
        </authorList>
    </citation>
    <scope>NUCLEOTIDE SEQUENCE [LARGE SCALE GENOMIC DNA]</scope>
    <source>
        <strain evidence="1">SpSt-769</strain>
    </source>
</reference>
<organism evidence="1">
    <name type="scientific">Desulfomonile tiedjei</name>
    <dbReference type="NCBI Taxonomy" id="2358"/>
    <lineage>
        <taxon>Bacteria</taxon>
        <taxon>Pseudomonadati</taxon>
        <taxon>Thermodesulfobacteriota</taxon>
        <taxon>Desulfomonilia</taxon>
        <taxon>Desulfomonilales</taxon>
        <taxon>Desulfomonilaceae</taxon>
        <taxon>Desulfomonile</taxon>
    </lineage>
</organism>
<sequence>MFQIVKQTAGNRGAFVRLVRLDSDDYAVIVRNPEDGRLHHRYIGPDQTKADEVFDQESSLLEKESAEER</sequence>
<gene>
    <name evidence="1" type="ORF">ENV54_13245</name>
</gene>
<comment type="caution">
    <text evidence="1">The sequence shown here is derived from an EMBL/GenBank/DDBJ whole genome shotgun (WGS) entry which is preliminary data.</text>
</comment>